<proteinExistence type="predicted"/>
<organism evidence="2 3">
    <name type="scientific">Liquidambar formosana</name>
    <name type="common">Formosan gum</name>
    <dbReference type="NCBI Taxonomy" id="63359"/>
    <lineage>
        <taxon>Eukaryota</taxon>
        <taxon>Viridiplantae</taxon>
        <taxon>Streptophyta</taxon>
        <taxon>Embryophyta</taxon>
        <taxon>Tracheophyta</taxon>
        <taxon>Spermatophyta</taxon>
        <taxon>Magnoliopsida</taxon>
        <taxon>eudicotyledons</taxon>
        <taxon>Gunneridae</taxon>
        <taxon>Pentapetalae</taxon>
        <taxon>Saxifragales</taxon>
        <taxon>Altingiaceae</taxon>
        <taxon>Liquidambar</taxon>
    </lineage>
</organism>
<feature type="transmembrane region" description="Helical" evidence="1">
    <location>
        <begin position="12"/>
        <end position="31"/>
    </location>
</feature>
<evidence type="ECO:0000313" key="2">
    <source>
        <dbReference type="EMBL" id="KAK9272809.1"/>
    </source>
</evidence>
<evidence type="ECO:0000256" key="1">
    <source>
        <dbReference type="SAM" id="Phobius"/>
    </source>
</evidence>
<dbReference type="EMBL" id="JBBPBK010000013">
    <property type="protein sequence ID" value="KAK9272809.1"/>
    <property type="molecule type" value="Genomic_DNA"/>
</dbReference>
<keyword evidence="1" id="KW-0812">Transmembrane</keyword>
<comment type="caution">
    <text evidence="2">The sequence shown here is derived from an EMBL/GenBank/DDBJ whole genome shotgun (WGS) entry which is preliminary data.</text>
</comment>
<keyword evidence="1" id="KW-1133">Transmembrane helix</keyword>
<sequence>MYDNIEGLVSGWWFLGNGFVIEAMTLCMGLLQVIDGNIRACLVEREWIYLFIYFWFKKLNILVEGERDYDEEEDDFFYRKELKRIDRETIINDTSKSRSLRGN</sequence>
<name>A0AAP0NM15_LIQFO</name>
<reference evidence="2 3" key="1">
    <citation type="journal article" date="2024" name="Plant J.">
        <title>Genome sequences and population genomics reveal climatic adaptation and genomic divergence between two closely related sweetgum species.</title>
        <authorList>
            <person name="Xu W.Q."/>
            <person name="Ren C.Q."/>
            <person name="Zhang X.Y."/>
            <person name="Comes H.P."/>
            <person name="Liu X.H."/>
            <person name="Li Y.G."/>
            <person name="Kettle C.J."/>
            <person name="Jalonen R."/>
            <person name="Gaisberger H."/>
            <person name="Ma Y.Z."/>
            <person name="Qiu Y.X."/>
        </authorList>
    </citation>
    <scope>NUCLEOTIDE SEQUENCE [LARGE SCALE GENOMIC DNA]</scope>
    <source>
        <strain evidence="2">Hangzhou</strain>
    </source>
</reference>
<dbReference type="Proteomes" id="UP001415857">
    <property type="component" value="Unassembled WGS sequence"/>
</dbReference>
<accession>A0AAP0NM15</accession>
<gene>
    <name evidence="2" type="ORF">L1049_003187</name>
</gene>
<dbReference type="AlphaFoldDB" id="A0AAP0NM15"/>
<evidence type="ECO:0000313" key="3">
    <source>
        <dbReference type="Proteomes" id="UP001415857"/>
    </source>
</evidence>
<protein>
    <submittedName>
        <fullName evidence="2">Uncharacterized protein</fullName>
    </submittedName>
</protein>
<keyword evidence="1" id="KW-0472">Membrane</keyword>
<keyword evidence="3" id="KW-1185">Reference proteome</keyword>